<organism evidence="1 2">
    <name type="scientific">Ignatzschineria rhizosphaerae</name>
    <dbReference type="NCBI Taxonomy" id="2923279"/>
    <lineage>
        <taxon>Bacteria</taxon>
        <taxon>Pseudomonadati</taxon>
        <taxon>Pseudomonadota</taxon>
        <taxon>Gammaproteobacteria</taxon>
        <taxon>Cardiobacteriales</taxon>
        <taxon>Ignatzschineriaceae</taxon>
        <taxon>Ignatzschineria</taxon>
    </lineage>
</organism>
<evidence type="ECO:0000313" key="2">
    <source>
        <dbReference type="Proteomes" id="UP000829542"/>
    </source>
</evidence>
<dbReference type="Pfam" id="PF10618">
    <property type="entry name" value="Tail_tube"/>
    <property type="match status" value="1"/>
</dbReference>
<dbReference type="EMBL" id="CP093379">
    <property type="protein sequence ID" value="UNM95666.1"/>
    <property type="molecule type" value="Genomic_DNA"/>
</dbReference>
<reference evidence="1 2" key="1">
    <citation type="submission" date="2022-03" db="EMBL/GenBank/DDBJ databases">
        <title>Ignatzschineria rhizosphaerae HR5S32.</title>
        <authorList>
            <person name="Sun J.Q."/>
            <person name="Feng J.Y."/>
        </authorList>
    </citation>
    <scope>NUCLEOTIDE SEQUENCE [LARGE SCALE GENOMIC DNA]</scope>
    <source>
        <strain evidence="1 2">HR5S32</strain>
    </source>
</reference>
<keyword evidence="2" id="KW-1185">Reference proteome</keyword>
<proteinExistence type="predicted"/>
<dbReference type="Proteomes" id="UP000829542">
    <property type="component" value="Chromosome"/>
</dbReference>
<protein>
    <submittedName>
        <fullName evidence="1">Phage tail tube protein</fullName>
    </submittedName>
</protein>
<dbReference type="InterPro" id="IPR019596">
    <property type="entry name" value="Phage_Mu_GpM_tail_tub"/>
</dbReference>
<sequence length="122" mass="13531">MPKNQNPRHYAKHMVIRSNGKEYPTLEGGTFTHSGKQRDDVTGKILYGFTETAVGASVSVVVPANHETDFEDINDQTDVTIEVELDTGQIYLMQNAWNTTPVTFNGTGITLEFKAQEARKIG</sequence>
<gene>
    <name evidence="1" type="ORF">MMG00_10640</name>
</gene>
<evidence type="ECO:0000313" key="1">
    <source>
        <dbReference type="EMBL" id="UNM95666.1"/>
    </source>
</evidence>
<name>A0ABY3WYH4_9GAMM</name>
<accession>A0ABY3WYH4</accession>
<dbReference type="RefSeq" id="WP_242148138.1">
    <property type="nucleotide sequence ID" value="NZ_CP093379.1"/>
</dbReference>